<evidence type="ECO:0000256" key="1">
    <source>
        <dbReference type="ARBA" id="ARBA00004123"/>
    </source>
</evidence>
<evidence type="ECO:0000256" key="2">
    <source>
        <dbReference type="ARBA" id="ARBA00023015"/>
    </source>
</evidence>
<feature type="signal peptide" evidence="7">
    <location>
        <begin position="1"/>
        <end position="17"/>
    </location>
</feature>
<dbReference type="EMBL" id="PNBA02000010">
    <property type="protein sequence ID" value="KAG6411299.1"/>
    <property type="molecule type" value="Genomic_DNA"/>
</dbReference>
<dbReference type="InterPro" id="IPR011598">
    <property type="entry name" value="bHLH_dom"/>
</dbReference>
<dbReference type="GO" id="GO:0000981">
    <property type="term" value="F:DNA-binding transcription factor activity, RNA polymerase II-specific"/>
    <property type="evidence" value="ECO:0007669"/>
    <property type="project" value="TreeGrafter"/>
</dbReference>
<keyword evidence="10" id="KW-1185">Reference proteome</keyword>
<organism evidence="9">
    <name type="scientific">Salvia splendens</name>
    <name type="common">Scarlet sage</name>
    <dbReference type="NCBI Taxonomy" id="180675"/>
    <lineage>
        <taxon>Eukaryota</taxon>
        <taxon>Viridiplantae</taxon>
        <taxon>Streptophyta</taxon>
        <taxon>Embryophyta</taxon>
        <taxon>Tracheophyta</taxon>
        <taxon>Spermatophyta</taxon>
        <taxon>Magnoliopsida</taxon>
        <taxon>eudicotyledons</taxon>
        <taxon>Gunneridae</taxon>
        <taxon>Pentapetalae</taxon>
        <taxon>asterids</taxon>
        <taxon>lamiids</taxon>
        <taxon>Lamiales</taxon>
        <taxon>Lamiaceae</taxon>
        <taxon>Nepetoideae</taxon>
        <taxon>Mentheae</taxon>
        <taxon>Salviinae</taxon>
        <taxon>Salvia</taxon>
        <taxon>Salvia subgen. Calosphace</taxon>
        <taxon>core Calosphace</taxon>
    </lineage>
</organism>
<name>A0A8X8ZPD7_SALSN</name>
<comment type="subcellular location">
    <subcellularLocation>
        <location evidence="1">Nucleus</location>
    </subcellularLocation>
</comment>
<feature type="region of interest" description="Disordered" evidence="6">
    <location>
        <begin position="70"/>
        <end position="101"/>
    </location>
</feature>
<protein>
    <recommendedName>
        <fullName evidence="8">BHLH domain-containing protein</fullName>
    </recommendedName>
</protein>
<dbReference type="InterPro" id="IPR015660">
    <property type="entry name" value="MASH1/Ascl1a-like"/>
</dbReference>
<keyword evidence="2" id="KW-0805">Transcription regulation</keyword>
<gene>
    <name evidence="9" type="ORF">SASPL_129379</name>
</gene>
<dbReference type="GO" id="GO:0046983">
    <property type="term" value="F:protein dimerization activity"/>
    <property type="evidence" value="ECO:0007669"/>
    <property type="project" value="InterPro"/>
</dbReference>
<dbReference type="GO" id="GO:0090575">
    <property type="term" value="C:RNA polymerase II transcription regulator complex"/>
    <property type="evidence" value="ECO:0007669"/>
    <property type="project" value="TreeGrafter"/>
</dbReference>
<keyword evidence="3" id="KW-0804">Transcription</keyword>
<dbReference type="Pfam" id="PF00010">
    <property type="entry name" value="HLH"/>
    <property type="match status" value="1"/>
</dbReference>
<evidence type="ECO:0000259" key="8">
    <source>
        <dbReference type="PROSITE" id="PS50888"/>
    </source>
</evidence>
<evidence type="ECO:0000256" key="5">
    <source>
        <dbReference type="SAM" id="Coils"/>
    </source>
</evidence>
<feature type="coiled-coil region" evidence="5">
    <location>
        <begin position="145"/>
        <end position="172"/>
    </location>
</feature>
<accession>A0A8X8ZPD7</accession>
<comment type="caution">
    <text evidence="9">The sequence shown here is derived from an EMBL/GenBank/DDBJ whole genome shotgun (WGS) entry which is preliminary data.</text>
</comment>
<evidence type="ECO:0000313" key="10">
    <source>
        <dbReference type="Proteomes" id="UP000298416"/>
    </source>
</evidence>
<feature type="region of interest" description="Disordered" evidence="6">
    <location>
        <begin position="175"/>
        <end position="194"/>
    </location>
</feature>
<keyword evidence="5" id="KW-0175">Coiled coil</keyword>
<feature type="domain" description="BHLH" evidence="8">
    <location>
        <begin position="103"/>
        <end position="155"/>
    </location>
</feature>
<reference evidence="9" key="2">
    <citation type="submission" date="2020-08" db="EMBL/GenBank/DDBJ databases">
        <title>Plant Genome Project.</title>
        <authorList>
            <person name="Zhang R.-G."/>
        </authorList>
    </citation>
    <scope>NUCLEOTIDE SEQUENCE</scope>
    <source>
        <strain evidence="9">Huo1</strain>
        <tissue evidence="9">Leaf</tissue>
    </source>
</reference>
<reference evidence="9" key="1">
    <citation type="submission" date="2018-01" db="EMBL/GenBank/DDBJ databases">
        <authorList>
            <person name="Mao J.F."/>
        </authorList>
    </citation>
    <scope>NUCLEOTIDE SEQUENCE</scope>
    <source>
        <strain evidence="9">Huo1</strain>
        <tissue evidence="9">Leaf</tissue>
    </source>
</reference>
<dbReference type="Proteomes" id="UP000298416">
    <property type="component" value="Unassembled WGS sequence"/>
</dbReference>
<dbReference type="AlphaFoldDB" id="A0A8X8ZPD7"/>
<dbReference type="PROSITE" id="PS50888">
    <property type="entry name" value="BHLH"/>
    <property type="match status" value="1"/>
</dbReference>
<dbReference type="InterPro" id="IPR036638">
    <property type="entry name" value="HLH_DNA-bd_sf"/>
</dbReference>
<feature type="chain" id="PRO_5036503720" description="BHLH domain-containing protein" evidence="7">
    <location>
        <begin position="18"/>
        <end position="278"/>
    </location>
</feature>
<feature type="compositionally biased region" description="Polar residues" evidence="6">
    <location>
        <begin position="183"/>
        <end position="194"/>
    </location>
</feature>
<dbReference type="Gene3D" id="4.10.280.10">
    <property type="entry name" value="Helix-loop-helix DNA-binding domain"/>
    <property type="match status" value="1"/>
</dbReference>
<evidence type="ECO:0000256" key="4">
    <source>
        <dbReference type="ARBA" id="ARBA00023242"/>
    </source>
</evidence>
<dbReference type="SUPFAM" id="SSF47459">
    <property type="entry name" value="HLH, helix-loop-helix DNA-binding domain"/>
    <property type="match status" value="1"/>
</dbReference>
<evidence type="ECO:0000313" key="9">
    <source>
        <dbReference type="EMBL" id="KAG6411299.1"/>
    </source>
</evidence>
<dbReference type="GO" id="GO:0000977">
    <property type="term" value="F:RNA polymerase II transcription regulatory region sequence-specific DNA binding"/>
    <property type="evidence" value="ECO:0007669"/>
    <property type="project" value="TreeGrafter"/>
</dbReference>
<sequence length="278" mass="31205">MSKIKVGSGFLLFLASAVELHLQTPQNSNSKQDLDMFSFQPCDELVFGSPTTPQQHDQIMMDHSNLLSFSSTSREDQPIGTPNLGSPPPPPRQKGQTRYGSYNKRVLHRDIERKRREEMSKLCVSLNTLLPVENNKGKSSVSDQMEEATRYIKQMHEKMEGLRTRRDKLKKLYYNSSSSASSRGTNVEISSDGSSRLHNSVAVHRIMDGLEIIITNTSPQFELSHVFAQLLQRELDVVSCVSTATSGGFIHTIVTKASNRSSLDVWGLHDRLNETIKL</sequence>
<evidence type="ECO:0000256" key="3">
    <source>
        <dbReference type="ARBA" id="ARBA00023163"/>
    </source>
</evidence>
<proteinExistence type="predicted"/>
<keyword evidence="7" id="KW-0732">Signal</keyword>
<evidence type="ECO:0000256" key="6">
    <source>
        <dbReference type="SAM" id="MobiDB-lite"/>
    </source>
</evidence>
<keyword evidence="4" id="KW-0539">Nucleus</keyword>
<evidence type="ECO:0000256" key="7">
    <source>
        <dbReference type="SAM" id="SignalP"/>
    </source>
</evidence>
<dbReference type="PANTHER" id="PTHR13935">
    <property type="entry name" value="ACHAETE-SCUTE TRANSCRIPTION FACTOR-RELATED"/>
    <property type="match status" value="1"/>
</dbReference>
<dbReference type="PANTHER" id="PTHR13935:SF165">
    <property type="entry name" value="BHLH DOMAIN-CONTAINING PROTEIN"/>
    <property type="match status" value="1"/>
</dbReference>